<protein>
    <submittedName>
        <fullName evidence="2">Uncharacterized protein</fullName>
    </submittedName>
</protein>
<dbReference type="EMBL" id="LC507823">
    <property type="protein sequence ID" value="BBO65959.1"/>
    <property type="molecule type" value="Genomic_DNA"/>
</dbReference>
<dbReference type="Proteomes" id="UP000332081">
    <property type="component" value="Segment"/>
</dbReference>
<dbReference type="KEGG" id="vg:79712930"/>
<feature type="compositionally biased region" description="Polar residues" evidence="1">
    <location>
        <begin position="36"/>
        <end position="45"/>
    </location>
</feature>
<evidence type="ECO:0000256" key="1">
    <source>
        <dbReference type="SAM" id="MobiDB-lite"/>
    </source>
</evidence>
<accession>A0A5K7YDI8</accession>
<dbReference type="RefSeq" id="YP_010746197.1">
    <property type="nucleotide sequence ID" value="NC_073177.1"/>
</dbReference>
<reference evidence="2 3" key="1">
    <citation type="submission" date="2019-11" db="EMBL/GenBank/DDBJ databases">
        <title>Analysis of Salmonella phage vB_StyS-sam.</title>
        <authorList>
            <person name="Sabzali S."/>
            <person name="Bouzari M."/>
        </authorList>
    </citation>
    <scope>NUCLEOTIDE SEQUENCE [LARGE SCALE GENOMIC DNA]</scope>
</reference>
<sequence>MRRFSEPVASTTRRHGKPHLACSAGHVPDATRNGARINTRSSSVSCPLRNSRLSTHIVELVLCVTVKSPNKNRWSPSMVKP</sequence>
<evidence type="ECO:0000313" key="2">
    <source>
        <dbReference type="EMBL" id="BBO65959.1"/>
    </source>
</evidence>
<proteinExistence type="predicted"/>
<organism evidence="2 3">
    <name type="scientific">Salmonella phage vB_StyS-sam</name>
    <dbReference type="NCBI Taxonomy" id="2664131"/>
    <lineage>
        <taxon>Viruses</taxon>
        <taxon>Duplodnaviria</taxon>
        <taxon>Heunggongvirae</taxon>
        <taxon>Uroviricota</taxon>
        <taxon>Caudoviricetes</taxon>
        <taxon>Sarkviridae</taxon>
        <taxon>Guernseyvirinae</taxon>
        <taxon>Jerseyvirus</taxon>
        <taxon>Jerseyvirus vsam</taxon>
    </lineage>
</organism>
<name>A0A5K7YDI8_9CAUD</name>
<keyword evidence="3" id="KW-1185">Reference proteome</keyword>
<evidence type="ECO:0000313" key="3">
    <source>
        <dbReference type="Proteomes" id="UP000332081"/>
    </source>
</evidence>
<dbReference type="GeneID" id="79712930"/>
<feature type="region of interest" description="Disordered" evidence="1">
    <location>
        <begin position="1"/>
        <end position="46"/>
    </location>
</feature>